<accession>A0A8H7BDE4</accession>
<evidence type="ECO:0000256" key="8">
    <source>
        <dbReference type="ARBA" id="ARBA00023274"/>
    </source>
</evidence>
<evidence type="ECO:0000256" key="2">
    <source>
        <dbReference type="ARBA" id="ARBA00010559"/>
    </source>
</evidence>
<dbReference type="InterPro" id="IPR022125">
    <property type="entry name" value="U3snoRNP10_N"/>
</dbReference>
<dbReference type="SMART" id="SM01036">
    <property type="entry name" value="BP28CT"/>
    <property type="match status" value="1"/>
</dbReference>
<dbReference type="RefSeq" id="XP_038791418.1">
    <property type="nucleotide sequence ID" value="XM_038925562.1"/>
</dbReference>
<evidence type="ECO:0000256" key="1">
    <source>
        <dbReference type="ARBA" id="ARBA00004604"/>
    </source>
</evidence>
<feature type="region of interest" description="Disordered" evidence="12">
    <location>
        <begin position="857"/>
        <end position="876"/>
    </location>
</feature>
<evidence type="ECO:0000256" key="4">
    <source>
        <dbReference type="ARBA" id="ARBA00015399"/>
    </source>
</evidence>
<dbReference type="PANTHER" id="PTHR13457:SF1">
    <property type="entry name" value="HEAT REPEAT-CONTAINING PROTEIN 1"/>
    <property type="match status" value="1"/>
</dbReference>
<dbReference type="InterPro" id="IPR016024">
    <property type="entry name" value="ARM-type_fold"/>
</dbReference>
<dbReference type="GO" id="GO:0045943">
    <property type="term" value="P:positive regulation of transcription by RNA polymerase I"/>
    <property type="evidence" value="ECO:0007669"/>
    <property type="project" value="TreeGrafter"/>
</dbReference>
<evidence type="ECO:0000313" key="14">
    <source>
        <dbReference type="EMBL" id="KAF7681539.1"/>
    </source>
</evidence>
<comment type="similarity">
    <text evidence="2 11">Belongs to the HEATR1/UTP10 family.</text>
</comment>
<dbReference type="Proteomes" id="UP000596902">
    <property type="component" value="Unassembled WGS sequence"/>
</dbReference>
<comment type="caution">
    <text evidence="14">The sequence shown here is derived from an EMBL/GenBank/DDBJ whole genome shotgun (WGS) entry which is preliminary data.</text>
</comment>
<sequence length="2520" mass="279914">MATALQKQLASIAASSTHQLDLRAQKSAHGKSLLFDSKIAASQSFETVYLICYDGYKDLCALDPRFLRFSKNLFSEQSKSEDRTQMSKDENAKLDTVLEAFITLVGPRLLLKPAEKALEWLVRRFRIHEYNTETLVFTYLPYHNTPQFLALLSILPAQPPHAIRFLFPYIQAPTKIPQRTIAYTAINTPHFFNAYQSYVTKVVEAGHQASHMLSFWSGTTVEAIYGIVSNASSGRKDLQDQGTEKLVLELLPVLNSCMRAKHGADTVLACYAIVIMMVNQAKVGDKVLDGLMDAVIAAHDETSLQSCLACLAIIAIERSKAQIPAKVSKKLLKVPQLVQKLTALSHQCQVERLVLGCALGALSDSSDENREMFSELIASGLLTTSRVQMVLSALVQLLRDSAPGSQEHGEVLQLATKMTESKELQITMQEVAKQNNVDLESLGITVGQTFDIAEILEDDSDEEMLDADEDATEKPLIQVPAIASKSFFDAGSESDFIQAADVFEQAVATKQTRHFLVLDALQQDSAFKQPIYLSFLARVWSSIRPVAVRVAALRAAASSFEKIEAAHVLQNILPYLIHALTDSSPLIRRSAAACVGSLARKASAKSKAQTWGKTDLYGKESKTLAELKPEDVLVFVSSMLQPILEECVMDSKFVIPALRDVLEGTQLKNHAKNTIKMQTRTLVLGFLSSHASLTPVLRVRLSLLPVANIRGKVSDTVRSNTMIPLLTAWSSLSTAIVTASCNSEGLSLDEVERAHITSTMPREAKSAQLLQDIISGTLNKDRETLAVAAFQRIHTSWSSFRSEARHALAQCMLGLSTSESDTSFDKLCREQSIEILRSVDLDSAILVSFLESIPSPTAMPGGAPATKRRRTSRSEMARVELSSQDDVQRLLRKLTLVLELVEGSNPGQHPTLFKHLFCIFAELQPLKQQSGSELVYLQSIILGSLSPIVNTFKEQTDTTDYQSAVRADLLIDCIRHSGSPQVQNSALLLISNLASWVPDLILHNLMPIFTFIGSTLLRQHDDYSAQVVDKTISRVVPQLAASLRSKHRDFIAGVSDLLLSFTAAFEHIPLHRRMKLFTELARTLGPGDSLPAIVALLADRYHSKEQRRFCADLLLHFEPVHTLVTFKGYLDLLTDAVGPKPQVSETLFSLKEKTKDNKFDLSIQSMLSCLTDLALDDKVKAHVTRAYRKKDDPERPRRIFANIVETTIQLSKKLATNPKTYAGCSRVLASCLDLLPTTDLVKSTQLLLSSADSHVQIAAVKSVELRAGTAKQHDRKSVEALIAFLPSAQDLLEQSPEIDAKMVAVSCIDRIIERFGKKDVSAVASVAQIVSGPQSLSSSDDRLRILSLLCLTSVVDVLEDEAISLLPTVLPTAFEYLSHAIEEEKTGLHNAVFTILSNIVERLGYMFSRDYLETALRLCHRSAAADLEQACDESRSSFFQSVSEHLGAQEVFAALKSTWPDAASQGFDASLEQLELLRATVNTQTKAKLVKASPPLFSLLLQTFRLREAVQSATVEVDDEEIEQLEGTLTDSVIAMVLKLSDATFRPFFVQLVDQEGPVSSKPERAITFYKFLAAFFDKFKSLVTSYSSYIIEHAAKMLTGLAKDDSEVATRSAVLAALQKTFQHDQDGFWQAPSHFGTIMPPLLSLLNLPSASTSTPENNTNNVIPTITELAVASASSMENHREMNSILLKNMRSEDRNTRLATVLCEQSLTRRLGEEWLGLLPEMLPFISELMEDDDEIVERECQRWKNGMEEILGESLEGMLHRAYTTVGNVSQSRIVLRGDLPDRDEEDTMTANASMITFSIPALEADFPRMSCSSHKTGAFWFYSICLKADREDVNTRFSVRLSLDPDMAESFNKKRKAQVSELTLEDDHRATQHSRVPSSRTSESHNPLADRMYTRRKITKRQKVAQAKSDVSLGRESDALTFTNEPTNTSAAEEGDIVTEDTPVRDLIALPKGARARRTKAKKRVVEEAKDEDDDAKVQERLRARLTIFDPEPHPAFEPWHCDFAAPTPPYDDQQACPIDWSKVAILHDDPLHCQEAYELRRPWDKEPLAWDKVAQKMCLPTSKDGTTRNISPEGGRKRFMAANKAVFELTGVYFPKSSLGLEGHGIPLHRDLKPILEKLAETHVVVEKKIMAPFEGRYIQRYRNTMMYFSLTTLVLASAACAQNVSRGAAMMRFACSQLTVERLDPLVNPGVIGSPHTHQIVGGNSFQPEMKPGEYEMVEKSTCTTCTFSEDFSNYWTAALYFRAQNGTYKRVQQFPNGGLNQRGGMTVYYIPPYDGVSSVTAFKPGFRMLAGNPLLRNTTGESRGICHRCIYKNAQPFGGAPCTEEDTTFLPTRMCEGGIRTQVTFPTCWDGVNLDSPDHQSHVAYAEIPYEPYVAPFATYPYTPEQQRGKCPEGFPIMLPQIMYEVMFDTTPFNQKELWGKEGTQPFVFSMGDATGHGNHGDYMFGWKGDALQRALNARCSNDYCDELERQSDEDAMKCSIPQTVVEDVDGYEWLESLPGGVQINDGMQI</sequence>
<dbReference type="InterPro" id="IPR012954">
    <property type="entry name" value="BP28_C_dom"/>
</dbReference>
<comment type="subcellular location">
    <subcellularLocation>
        <location evidence="1 11">Nucleus</location>
        <location evidence="1 11">Nucleolus</location>
    </subcellularLocation>
</comment>
<dbReference type="InterPro" id="IPR018535">
    <property type="entry name" value="DUF1996"/>
</dbReference>
<dbReference type="InterPro" id="IPR011989">
    <property type="entry name" value="ARM-like"/>
</dbReference>
<dbReference type="EMBL" id="JAAABM010000001">
    <property type="protein sequence ID" value="KAF7681539.1"/>
    <property type="molecule type" value="Genomic_DNA"/>
</dbReference>
<protein>
    <recommendedName>
        <fullName evidence="4 11">U3 small nucleolar RNA-associated protein 10</fullName>
    </recommendedName>
</protein>
<evidence type="ECO:0000256" key="6">
    <source>
        <dbReference type="ARBA" id="ARBA00022552"/>
    </source>
</evidence>
<keyword evidence="15" id="KW-1185">Reference proteome</keyword>
<dbReference type="GeneID" id="62198740"/>
<dbReference type="Pfam" id="PF12397">
    <property type="entry name" value="U3snoRNP10"/>
    <property type="match status" value="1"/>
</dbReference>
<evidence type="ECO:0000256" key="10">
    <source>
        <dbReference type="PROSITE-ProRule" id="PRU00103"/>
    </source>
</evidence>
<dbReference type="PROSITE" id="PS50077">
    <property type="entry name" value="HEAT_REPEAT"/>
    <property type="match status" value="1"/>
</dbReference>
<reference evidence="14" key="1">
    <citation type="submission" date="2020-01" db="EMBL/GenBank/DDBJ databases">
        <authorList>
            <person name="Feng Z.H.Z."/>
        </authorList>
    </citation>
    <scope>NUCLEOTIDE SEQUENCE</scope>
    <source>
        <strain evidence="14">CBS107.38</strain>
    </source>
</reference>
<keyword evidence="6 11" id="KW-0698">rRNA processing</keyword>
<dbReference type="GO" id="GO:0032040">
    <property type="term" value="C:small-subunit processome"/>
    <property type="evidence" value="ECO:0007669"/>
    <property type="project" value="TreeGrafter"/>
</dbReference>
<comment type="function">
    <text evidence="9">Involved in nucleolar processing of pre-18S ribosomal RNA. Involved in ribosome biosynthesis.</text>
</comment>
<evidence type="ECO:0000313" key="15">
    <source>
        <dbReference type="Proteomes" id="UP000596902"/>
    </source>
</evidence>
<feature type="region of interest" description="Disordered" evidence="12">
    <location>
        <begin position="1859"/>
        <end position="1895"/>
    </location>
</feature>
<evidence type="ECO:0000256" key="11">
    <source>
        <dbReference type="RuleBase" id="RU367065"/>
    </source>
</evidence>
<evidence type="ECO:0000256" key="12">
    <source>
        <dbReference type="SAM" id="MobiDB-lite"/>
    </source>
</evidence>
<name>A0A8H7BDE4_9PLEO</name>
<dbReference type="GO" id="GO:0034455">
    <property type="term" value="C:t-UTP complex"/>
    <property type="evidence" value="ECO:0007669"/>
    <property type="project" value="TreeGrafter"/>
</dbReference>
<keyword evidence="7 11" id="KW-0539">Nucleus</keyword>
<dbReference type="GO" id="GO:0000462">
    <property type="term" value="P:maturation of SSU-rRNA from tricistronic rRNA transcript (SSU-rRNA, 5.8S rRNA, LSU-rRNA)"/>
    <property type="evidence" value="ECO:0007669"/>
    <property type="project" value="TreeGrafter"/>
</dbReference>
<dbReference type="InterPro" id="IPR021133">
    <property type="entry name" value="HEAT_type_2"/>
</dbReference>
<keyword evidence="8 11" id="KW-0687">Ribonucleoprotein</keyword>
<evidence type="ECO:0000256" key="5">
    <source>
        <dbReference type="ARBA" id="ARBA00022517"/>
    </source>
</evidence>
<evidence type="ECO:0000256" key="3">
    <source>
        <dbReference type="ARBA" id="ARBA00011399"/>
    </source>
</evidence>
<dbReference type="Pfam" id="PF23243">
    <property type="entry name" value="HEAT_HEATR1"/>
    <property type="match status" value="1"/>
</dbReference>
<dbReference type="Pfam" id="PF08146">
    <property type="entry name" value="BP28CT"/>
    <property type="match status" value="1"/>
</dbReference>
<keyword evidence="5 11" id="KW-0690">Ribosome biogenesis</keyword>
<dbReference type="InterPro" id="IPR040191">
    <property type="entry name" value="UTP10"/>
</dbReference>
<reference evidence="14" key="2">
    <citation type="submission" date="2020-08" db="EMBL/GenBank/DDBJ databases">
        <title>Draft Genome Sequence of Cumin Blight Pathogen Alternaria burnsii.</title>
        <authorList>
            <person name="Feng Z."/>
        </authorList>
    </citation>
    <scope>NUCLEOTIDE SEQUENCE</scope>
    <source>
        <strain evidence="14">CBS107.38</strain>
    </source>
</reference>
<evidence type="ECO:0000256" key="9">
    <source>
        <dbReference type="ARBA" id="ARBA00025076"/>
    </source>
</evidence>
<organism evidence="14 15">
    <name type="scientific">Alternaria burnsii</name>
    <dbReference type="NCBI Taxonomy" id="1187904"/>
    <lineage>
        <taxon>Eukaryota</taxon>
        <taxon>Fungi</taxon>
        <taxon>Dikarya</taxon>
        <taxon>Ascomycota</taxon>
        <taxon>Pezizomycotina</taxon>
        <taxon>Dothideomycetes</taxon>
        <taxon>Pleosporomycetidae</taxon>
        <taxon>Pleosporales</taxon>
        <taxon>Pleosporineae</taxon>
        <taxon>Pleosporaceae</taxon>
        <taxon>Alternaria</taxon>
        <taxon>Alternaria sect. Alternaria</taxon>
    </lineage>
</organism>
<dbReference type="Gene3D" id="1.25.10.10">
    <property type="entry name" value="Leucine-rich Repeat Variant"/>
    <property type="match status" value="3"/>
</dbReference>
<dbReference type="InterPro" id="IPR056473">
    <property type="entry name" value="HEAT_Utp10/HEAT1"/>
</dbReference>
<comment type="subunit">
    <text evidence="3 11">Component of the ribosomal small subunit (SSU) processome.</text>
</comment>
<proteinExistence type="inferred from homology"/>
<dbReference type="GO" id="GO:0030686">
    <property type="term" value="C:90S preribosome"/>
    <property type="evidence" value="ECO:0007669"/>
    <property type="project" value="TreeGrafter"/>
</dbReference>
<evidence type="ECO:0000259" key="13">
    <source>
        <dbReference type="SMART" id="SM01036"/>
    </source>
</evidence>
<dbReference type="Pfam" id="PF09362">
    <property type="entry name" value="DUF1996"/>
    <property type="match status" value="1"/>
</dbReference>
<dbReference type="SUPFAM" id="SSF48371">
    <property type="entry name" value="ARM repeat"/>
    <property type="match status" value="2"/>
</dbReference>
<gene>
    <name evidence="14" type="ORF">GT037_000515</name>
</gene>
<feature type="compositionally biased region" description="Polar residues" evidence="12">
    <location>
        <begin position="1880"/>
        <end position="1892"/>
    </location>
</feature>
<dbReference type="GO" id="GO:0030515">
    <property type="term" value="F:snoRNA binding"/>
    <property type="evidence" value="ECO:0007669"/>
    <property type="project" value="TreeGrafter"/>
</dbReference>
<dbReference type="PANTHER" id="PTHR13457">
    <property type="entry name" value="BAP28"/>
    <property type="match status" value="1"/>
</dbReference>
<feature type="domain" description="BP28 C-terminal" evidence="13">
    <location>
        <begin position="1486"/>
        <end position="1630"/>
    </location>
</feature>
<feature type="repeat" description="HEAT" evidence="10">
    <location>
        <begin position="572"/>
        <end position="610"/>
    </location>
</feature>
<evidence type="ECO:0000256" key="7">
    <source>
        <dbReference type="ARBA" id="ARBA00023242"/>
    </source>
</evidence>